<protein>
    <submittedName>
        <fullName evidence="6">Uncharacterized protein</fullName>
    </submittedName>
</protein>
<accession>D8LDE9</accession>
<keyword evidence="7" id="KW-1185">Reference proteome</keyword>
<sequence length="144" mass="15922">MSPPLWALSLPVGTVFVFVPRIISLTLQIMSGAPLRNSSPREHAESKDVAAKDTHGYVRRAYAAHQNSWEAMILWSAAVLFAKSTGVDVDVMNNTAAVWLAARFVYTPAYILIRSNTKAFFRTFVFTIGTACSVRLMWQAALKA</sequence>
<evidence type="ECO:0000256" key="4">
    <source>
        <dbReference type="ARBA" id="ARBA00023136"/>
    </source>
</evidence>
<dbReference type="EMBL" id="FN647877">
    <property type="protein sequence ID" value="CBN74014.1"/>
    <property type="molecule type" value="Genomic_DNA"/>
</dbReference>
<keyword evidence="3 5" id="KW-1133">Transmembrane helix</keyword>
<feature type="transmembrane region" description="Helical" evidence="5">
    <location>
        <begin position="6"/>
        <end position="27"/>
    </location>
</feature>
<evidence type="ECO:0000256" key="2">
    <source>
        <dbReference type="ARBA" id="ARBA00022692"/>
    </source>
</evidence>
<evidence type="ECO:0000313" key="7">
    <source>
        <dbReference type="Proteomes" id="UP000002630"/>
    </source>
</evidence>
<keyword evidence="4 5" id="KW-0472">Membrane</keyword>
<evidence type="ECO:0000256" key="3">
    <source>
        <dbReference type="ARBA" id="ARBA00022989"/>
    </source>
</evidence>
<name>D8LDE9_ECTSI</name>
<evidence type="ECO:0000313" key="6">
    <source>
        <dbReference type="EMBL" id="CBN74014.1"/>
    </source>
</evidence>
<dbReference type="InterPro" id="IPR023352">
    <property type="entry name" value="MAPEG-like_dom_sf"/>
</dbReference>
<dbReference type="EMBL" id="FN649735">
    <property type="protein sequence ID" value="CBN74014.1"/>
    <property type="molecule type" value="Genomic_DNA"/>
</dbReference>
<evidence type="ECO:0000256" key="1">
    <source>
        <dbReference type="ARBA" id="ARBA00004370"/>
    </source>
</evidence>
<evidence type="ECO:0000256" key="5">
    <source>
        <dbReference type="SAM" id="Phobius"/>
    </source>
</evidence>
<dbReference type="OrthoDB" id="2122304at2759"/>
<dbReference type="Pfam" id="PF01124">
    <property type="entry name" value="MAPEG"/>
    <property type="match status" value="1"/>
</dbReference>
<comment type="subcellular location">
    <subcellularLocation>
        <location evidence="1">Membrane</location>
    </subcellularLocation>
</comment>
<proteinExistence type="predicted"/>
<organism evidence="6 7">
    <name type="scientific">Ectocarpus siliculosus</name>
    <name type="common">Brown alga</name>
    <name type="synonym">Conferva siliculosa</name>
    <dbReference type="NCBI Taxonomy" id="2880"/>
    <lineage>
        <taxon>Eukaryota</taxon>
        <taxon>Sar</taxon>
        <taxon>Stramenopiles</taxon>
        <taxon>Ochrophyta</taxon>
        <taxon>PX clade</taxon>
        <taxon>Phaeophyceae</taxon>
        <taxon>Ectocarpales</taxon>
        <taxon>Ectocarpaceae</taxon>
        <taxon>Ectocarpus</taxon>
    </lineage>
</organism>
<dbReference type="InterPro" id="IPR001129">
    <property type="entry name" value="Membr-assoc_MAPEG"/>
</dbReference>
<gene>
    <name evidence="6" type="ORF">Esi_0012_0025</name>
</gene>
<feature type="transmembrane region" description="Helical" evidence="5">
    <location>
        <begin position="119"/>
        <end position="138"/>
    </location>
</feature>
<dbReference type="PANTHER" id="PTHR35371:SF1">
    <property type="entry name" value="BLR7753 PROTEIN"/>
    <property type="match status" value="1"/>
</dbReference>
<dbReference type="PANTHER" id="PTHR35371">
    <property type="entry name" value="INNER MEMBRANE PROTEIN"/>
    <property type="match status" value="1"/>
</dbReference>
<dbReference type="InParanoid" id="D8LDE9"/>
<reference evidence="6 7" key="1">
    <citation type="journal article" date="2010" name="Nature">
        <title>The Ectocarpus genome and the independent evolution of multicellularity in brown algae.</title>
        <authorList>
            <person name="Cock J.M."/>
            <person name="Sterck L."/>
            <person name="Rouze P."/>
            <person name="Scornet D."/>
            <person name="Allen A.E."/>
            <person name="Amoutzias G."/>
            <person name="Anthouard V."/>
            <person name="Artiguenave F."/>
            <person name="Aury J.M."/>
            <person name="Badger J.H."/>
            <person name="Beszteri B."/>
            <person name="Billiau K."/>
            <person name="Bonnet E."/>
            <person name="Bothwell J.H."/>
            <person name="Bowler C."/>
            <person name="Boyen C."/>
            <person name="Brownlee C."/>
            <person name="Carrano C.J."/>
            <person name="Charrier B."/>
            <person name="Cho G.Y."/>
            <person name="Coelho S.M."/>
            <person name="Collen J."/>
            <person name="Corre E."/>
            <person name="Da Silva C."/>
            <person name="Delage L."/>
            <person name="Delaroque N."/>
            <person name="Dittami S.M."/>
            <person name="Doulbeau S."/>
            <person name="Elias M."/>
            <person name="Farnham G."/>
            <person name="Gachon C.M."/>
            <person name="Gschloessl B."/>
            <person name="Heesch S."/>
            <person name="Jabbari K."/>
            <person name="Jubin C."/>
            <person name="Kawai H."/>
            <person name="Kimura K."/>
            <person name="Kloareg B."/>
            <person name="Kupper F.C."/>
            <person name="Lang D."/>
            <person name="Le Bail A."/>
            <person name="Leblanc C."/>
            <person name="Lerouge P."/>
            <person name="Lohr M."/>
            <person name="Lopez P.J."/>
            <person name="Martens C."/>
            <person name="Maumus F."/>
            <person name="Michel G."/>
            <person name="Miranda-Saavedra D."/>
            <person name="Morales J."/>
            <person name="Moreau H."/>
            <person name="Motomura T."/>
            <person name="Nagasato C."/>
            <person name="Napoli C.A."/>
            <person name="Nelson D.R."/>
            <person name="Nyvall-Collen P."/>
            <person name="Peters A.F."/>
            <person name="Pommier C."/>
            <person name="Potin P."/>
            <person name="Poulain J."/>
            <person name="Quesneville H."/>
            <person name="Read B."/>
            <person name="Rensing S.A."/>
            <person name="Ritter A."/>
            <person name="Rousvoal S."/>
            <person name="Samanta M."/>
            <person name="Samson G."/>
            <person name="Schroeder D.C."/>
            <person name="Segurens B."/>
            <person name="Strittmatter M."/>
            <person name="Tonon T."/>
            <person name="Tregear J.W."/>
            <person name="Valentin K."/>
            <person name="von Dassow P."/>
            <person name="Yamagishi T."/>
            <person name="Van de Peer Y."/>
            <person name="Wincker P."/>
        </authorList>
    </citation>
    <scope>NUCLEOTIDE SEQUENCE [LARGE SCALE GENOMIC DNA]</scope>
    <source>
        <strain evidence="7">Ec32 / CCAP1310/4</strain>
    </source>
</reference>
<dbReference type="SUPFAM" id="SSF161084">
    <property type="entry name" value="MAPEG domain-like"/>
    <property type="match status" value="1"/>
</dbReference>
<dbReference type="Gene3D" id="1.20.120.550">
    <property type="entry name" value="Membrane associated eicosanoid/glutathione metabolism-like domain"/>
    <property type="match status" value="1"/>
</dbReference>
<dbReference type="GO" id="GO:0016020">
    <property type="term" value="C:membrane"/>
    <property type="evidence" value="ECO:0007669"/>
    <property type="project" value="UniProtKB-SubCell"/>
</dbReference>
<dbReference type="Proteomes" id="UP000002630">
    <property type="component" value="Linkage Group LG10"/>
</dbReference>
<dbReference type="AlphaFoldDB" id="D8LDE9"/>
<keyword evidence="2 5" id="KW-0812">Transmembrane</keyword>